<dbReference type="AlphaFoldDB" id="A0A4S5EP25"/>
<accession>A0A4S5EP25</accession>
<name>A0A4S5EP25_9ACTN</name>
<sequence>MALTVADITTDHQTYAESRPQLRRQMLPVRAERRVRVGDIVLAEFENEQTLRYQVQEMVYTERLTASADVAHEIEAYSRLLPGSHVLTATVFIELNVLETVREELSRLAGLQHSLALEIGGSRIAGEEIPGLDEDPDVPSETVSVHMVRFVLTDELRDAFRDPDVPAELVVDHAEYSESTPLTGATRRALIADLALRP</sequence>
<evidence type="ECO:0000313" key="1">
    <source>
        <dbReference type="EMBL" id="THJ74075.1"/>
    </source>
</evidence>
<protein>
    <submittedName>
        <fullName evidence="1">DUF3501 family protein</fullName>
    </submittedName>
</protein>
<reference evidence="1 2" key="1">
    <citation type="submission" date="2019-04" db="EMBL/GenBank/DDBJ databases">
        <title>Draft genome sequences for three unisolated Alnus-infective Frankia Sp+ strains, AgTrS, AiOr and AvVan, the first sequenced Frankia strains able to sporulate in-planta.</title>
        <authorList>
            <person name="Bethencourt L."/>
            <person name="Vautrin F."/>
            <person name="Taib N."/>
            <person name="Dubost A."/>
            <person name="Castro-Garcia L."/>
            <person name="Imbaud O."/>
            <person name="Abrouk D."/>
            <person name="Fournier P."/>
            <person name="Briolay J."/>
            <person name="Nguyen A."/>
            <person name="Normand P."/>
            <person name="Fernandez M.P."/>
            <person name="Brochier-Armanet C."/>
            <person name="Herrera-Belaroussi A."/>
        </authorList>
    </citation>
    <scope>NUCLEOTIDE SEQUENCE [LARGE SCALE GENOMIC DNA]</scope>
    <source>
        <strain evidence="1 2">AvVan</strain>
    </source>
</reference>
<dbReference type="OrthoDB" id="9780579at2"/>
<dbReference type="Pfam" id="PF12007">
    <property type="entry name" value="DUF3501"/>
    <property type="match status" value="1"/>
</dbReference>
<keyword evidence="2" id="KW-1185">Reference proteome</keyword>
<evidence type="ECO:0000313" key="2">
    <source>
        <dbReference type="Proteomes" id="UP000305282"/>
    </source>
</evidence>
<dbReference type="EMBL" id="SSXH01000326">
    <property type="protein sequence ID" value="THJ74075.1"/>
    <property type="molecule type" value="Genomic_DNA"/>
</dbReference>
<comment type="caution">
    <text evidence="1">The sequence shown here is derived from an EMBL/GenBank/DDBJ whole genome shotgun (WGS) entry which is preliminary data.</text>
</comment>
<gene>
    <name evidence="1" type="ORF">E7Y31_13625</name>
</gene>
<dbReference type="Proteomes" id="UP000305282">
    <property type="component" value="Unassembled WGS sequence"/>
</dbReference>
<dbReference type="InterPro" id="IPR021890">
    <property type="entry name" value="DUF3501"/>
</dbReference>
<organism evidence="1 2">
    <name type="scientific">Candidatus Frankia alpina</name>
    <dbReference type="NCBI Taxonomy" id="2699483"/>
    <lineage>
        <taxon>Bacteria</taxon>
        <taxon>Bacillati</taxon>
        <taxon>Actinomycetota</taxon>
        <taxon>Actinomycetes</taxon>
        <taxon>Frankiales</taxon>
        <taxon>Frankiaceae</taxon>
        <taxon>Frankia</taxon>
    </lineage>
</organism>
<proteinExistence type="predicted"/>
<dbReference type="RefSeq" id="WP_136448477.1">
    <property type="nucleotide sequence ID" value="NZ_SSXH01000326.1"/>
</dbReference>